<dbReference type="InterPro" id="IPR029030">
    <property type="entry name" value="Caspase-like_dom_sf"/>
</dbReference>
<keyword evidence="4" id="KW-1185">Reference proteome</keyword>
<evidence type="ECO:0000313" key="3">
    <source>
        <dbReference type="EMBL" id="RFU95371.1"/>
    </source>
</evidence>
<dbReference type="Gene3D" id="3.40.50.1460">
    <property type="match status" value="1"/>
</dbReference>
<dbReference type="SUPFAM" id="SSF52129">
    <property type="entry name" value="Caspase-like"/>
    <property type="match status" value="1"/>
</dbReference>
<accession>A0A372MHW9</accession>
<evidence type="ECO:0000259" key="2">
    <source>
        <dbReference type="Pfam" id="PF00656"/>
    </source>
</evidence>
<dbReference type="GO" id="GO:0004197">
    <property type="term" value="F:cysteine-type endopeptidase activity"/>
    <property type="evidence" value="ECO:0007669"/>
    <property type="project" value="InterPro"/>
</dbReference>
<dbReference type="RefSeq" id="WP_117329780.1">
    <property type="nucleotide sequence ID" value="NZ_QUWK01000004.1"/>
</dbReference>
<dbReference type="PROSITE" id="PS51257">
    <property type="entry name" value="PROKAR_LIPOPROTEIN"/>
    <property type="match status" value="1"/>
</dbReference>
<name>A0A372MHW9_9SPIR</name>
<dbReference type="AlphaFoldDB" id="A0A372MHW9"/>
<reference evidence="3 4" key="2">
    <citation type="submission" date="2018-09" db="EMBL/GenBank/DDBJ databases">
        <title>Genome of Sphaerochaeta halotolerans strain 4-11.</title>
        <authorList>
            <person name="Nazina T.N."/>
            <person name="Sokolova D.S."/>
        </authorList>
    </citation>
    <scope>NUCLEOTIDE SEQUENCE [LARGE SCALE GENOMIC DNA]</scope>
    <source>
        <strain evidence="3 4">4-11</strain>
    </source>
</reference>
<evidence type="ECO:0000313" key="4">
    <source>
        <dbReference type="Proteomes" id="UP000264002"/>
    </source>
</evidence>
<protein>
    <recommendedName>
        <fullName evidence="2">Peptidase C14 caspase domain-containing protein</fullName>
    </recommendedName>
</protein>
<organism evidence="3 4">
    <name type="scientific">Sphaerochaeta halotolerans</name>
    <dbReference type="NCBI Taxonomy" id="2293840"/>
    <lineage>
        <taxon>Bacteria</taxon>
        <taxon>Pseudomonadati</taxon>
        <taxon>Spirochaetota</taxon>
        <taxon>Spirochaetia</taxon>
        <taxon>Spirochaetales</taxon>
        <taxon>Sphaerochaetaceae</taxon>
        <taxon>Sphaerochaeta</taxon>
    </lineage>
</organism>
<reference evidence="4" key="1">
    <citation type="submission" date="2018-08" db="EMBL/GenBank/DDBJ databases">
        <authorList>
            <person name="Grouzdev D.S."/>
            <person name="Krutkina M.S."/>
        </authorList>
    </citation>
    <scope>NUCLEOTIDE SEQUENCE [LARGE SCALE GENOMIC DNA]</scope>
    <source>
        <strain evidence="4">4-11</strain>
    </source>
</reference>
<feature type="chain" id="PRO_5016598125" description="Peptidase C14 caspase domain-containing protein" evidence="1">
    <location>
        <begin position="16"/>
        <end position="298"/>
    </location>
</feature>
<keyword evidence="1" id="KW-0732">Signal</keyword>
<dbReference type="GO" id="GO:0006508">
    <property type="term" value="P:proteolysis"/>
    <property type="evidence" value="ECO:0007669"/>
    <property type="project" value="InterPro"/>
</dbReference>
<dbReference type="Pfam" id="PF00656">
    <property type="entry name" value="Peptidase_C14"/>
    <property type="match status" value="1"/>
</dbReference>
<gene>
    <name evidence="3" type="ORF">DYP60_04975</name>
</gene>
<dbReference type="EMBL" id="QUWK01000004">
    <property type="protein sequence ID" value="RFU95371.1"/>
    <property type="molecule type" value="Genomic_DNA"/>
</dbReference>
<feature type="signal peptide" evidence="1">
    <location>
        <begin position="1"/>
        <end position="15"/>
    </location>
</feature>
<dbReference type="Proteomes" id="UP000264002">
    <property type="component" value="Unassembled WGS sequence"/>
</dbReference>
<evidence type="ECO:0000256" key="1">
    <source>
        <dbReference type="SAM" id="SignalP"/>
    </source>
</evidence>
<proteinExistence type="predicted"/>
<sequence length="298" mass="33391">MKLHFLMLLSLSLFLGCELITPSPTEGKTHHLAIALSYVGTNIRSDDYLDGTLPDAIELEKAFDALFAGKEHTSTLMLQDGNDDLDDLLLPTKAHVIEKIESLSDAMDEQDILIISYSGHGMEDGSLVLYPPRNDGSIFSKSGSMYTDVLLTVEELYDALDSAKGSVLLLMDSCYSGNFVLESETSYSLIERNAYLQKIYDQYFTEGSYTRPVFVLAATTYDNTASETASHGHFTQALLEGLGWDEENQRQREVDQTISVDYLYQYVYYHQDIALNSVNSWEYQHPTITGGPLDLILR</sequence>
<feature type="domain" description="Peptidase C14 caspase" evidence="2">
    <location>
        <begin position="48"/>
        <end position="245"/>
    </location>
</feature>
<comment type="caution">
    <text evidence="3">The sequence shown here is derived from an EMBL/GenBank/DDBJ whole genome shotgun (WGS) entry which is preliminary data.</text>
</comment>
<dbReference type="InterPro" id="IPR011600">
    <property type="entry name" value="Pept_C14_caspase"/>
</dbReference>